<comment type="caution">
    <text evidence="1">The sequence shown here is derived from an EMBL/GenBank/DDBJ whole genome shotgun (WGS) entry which is preliminary data.</text>
</comment>
<gene>
    <name evidence="1" type="ORF">OF850_01390</name>
</gene>
<organism evidence="1 2">
    <name type="scientific">Sabulicella glaciei</name>
    <dbReference type="NCBI Taxonomy" id="2984948"/>
    <lineage>
        <taxon>Bacteria</taxon>
        <taxon>Pseudomonadati</taxon>
        <taxon>Pseudomonadota</taxon>
        <taxon>Alphaproteobacteria</taxon>
        <taxon>Acetobacterales</taxon>
        <taxon>Acetobacteraceae</taxon>
        <taxon>Sabulicella</taxon>
    </lineage>
</organism>
<sequence length="1083" mass="115819">MGEHGSFLETMKARLSSSDFPALAGLGSRETDDPTIALLDAWSTVGDVLTFYQERLANEGYLRTATERRSVLELARLVGYQPRPGVAATTYLSFEIDANAADPVTIPVGTKVQSLPGPGEAPQTFETIEKRVARREWNAIRPRLERPPTEETILYGDDESPFARVYVKGISTGLKPNDALLLQVGDGAPRVLRALVVTPNIEADRTEVRLGRWRGGEVEAPSALLLRRALAQAQRAPAERYPGLAGEVIAEVDLFLAWLTQMATASPLHPELAILLRSRTAVGLILDTLVKTRQATASAPSESALLDLMDRTDGEGGRRGFVPDIERLSRDVIEEFTGIDDGGMVGAETDALAARLAALGPSGDLESGPQARASRLMRKVIGRLAAERSIPPRNSEALARDYRALFSTTSDVGAQAVGVLEPKLAGVVGDALANVRVADAPPIRLWVLKDRALLFGATAPLKVLGVDQKTGVVTTSEWTDADIIGTEDAWIIALDSPRENLVSGDWVVLDYGGVSGKLGRIGFPKLDDDQLLIALAGRVQSKGARAGYGMVGQTTRIPLLDPQSQDPVAWFRATDDRSDAVNAFQFVRNLAVLVSSTELELAPEPITAEICGDQWIETDALYSGLETGRWVVVSGERSDLLGTPGLKGSELAMIAAVRQDVARTPGSDDFAPGESLHSFIRLAAPLAYCYKRSSVALSANVAKATHGDGRSDVLGGGDATVALQSFMLRQPPLTYVPANTPQGVESTLRVFVDGVEWKEVPTTVGMGPSDRVFVTQVEEDGATRLVFGDGKQGARLPTGQENVLAFYRSGLGKAGNVALGQINQLVSRPLGVKGTSNPIEAAGGADREPRDRIRVNVPLGVQALDRLVGPKDYADFTRTFGGIGKAAADRVFVGGGAALFVTIAGADDIPVPKSSGLYANLVAALRTFGDPALPVQVESRELLMMVMSARVAPDPAYLWEDVIARVRAALVERYSFDRQELGQQVALSEVIGLIQAERGVLYVDVDALGAVSQLTPDGERRSPQELSAAMREVIDADLRNGRPAPYVRVRGARQVSGKVLPTQLAMLPPSLPETLILTRIEAP</sequence>
<evidence type="ECO:0000313" key="2">
    <source>
        <dbReference type="Proteomes" id="UP001526430"/>
    </source>
</evidence>
<keyword evidence="2" id="KW-1185">Reference proteome</keyword>
<reference evidence="1 2" key="1">
    <citation type="submission" date="2022-10" db="EMBL/GenBank/DDBJ databases">
        <title>Roseococcus glaciei nov., sp. nov., isolated from glacier.</title>
        <authorList>
            <person name="Liu Q."/>
            <person name="Xin Y.-H."/>
        </authorList>
    </citation>
    <scope>NUCLEOTIDE SEQUENCE [LARGE SCALE GENOMIC DNA]</scope>
    <source>
        <strain evidence="1 2">MDT2-1-1</strain>
    </source>
</reference>
<dbReference type="Proteomes" id="UP001526430">
    <property type="component" value="Unassembled WGS sequence"/>
</dbReference>
<proteinExistence type="predicted"/>
<accession>A0ABT3NQ34</accession>
<evidence type="ECO:0000313" key="1">
    <source>
        <dbReference type="EMBL" id="MCW8084268.1"/>
    </source>
</evidence>
<name>A0ABT3NQ34_9PROT</name>
<dbReference type="RefSeq" id="WP_301587875.1">
    <property type="nucleotide sequence ID" value="NZ_JAPFQI010000001.1"/>
</dbReference>
<dbReference type="EMBL" id="JAPFQI010000001">
    <property type="protein sequence ID" value="MCW8084268.1"/>
    <property type="molecule type" value="Genomic_DNA"/>
</dbReference>
<protein>
    <submittedName>
        <fullName evidence="1">Baseplate J/gp47 family protein</fullName>
    </submittedName>
</protein>